<organism evidence="6 7">
    <name type="scientific">Moryella indoligenes</name>
    <dbReference type="NCBI Taxonomy" id="371674"/>
    <lineage>
        <taxon>Bacteria</taxon>
        <taxon>Bacillati</taxon>
        <taxon>Bacillota</taxon>
        <taxon>Clostridia</taxon>
        <taxon>Lachnospirales</taxon>
        <taxon>Lachnospiraceae</taxon>
        <taxon>Moryella</taxon>
    </lineage>
</organism>
<dbReference type="GO" id="GO:0005524">
    <property type="term" value="F:ATP binding"/>
    <property type="evidence" value="ECO:0007669"/>
    <property type="project" value="UniProtKB-KW"/>
</dbReference>
<keyword evidence="4 6" id="KW-0067">ATP-binding</keyword>
<keyword evidence="2" id="KW-0677">Repeat</keyword>
<feature type="domain" description="ABC transporter" evidence="5">
    <location>
        <begin position="6"/>
        <end position="249"/>
    </location>
</feature>
<dbReference type="GO" id="GO:0016887">
    <property type="term" value="F:ATP hydrolysis activity"/>
    <property type="evidence" value="ECO:0007669"/>
    <property type="project" value="InterPro"/>
</dbReference>
<accession>A0AAE4AJ78</accession>
<gene>
    <name evidence="6" type="ORF">J2S20_000167</name>
</gene>
<keyword evidence="7" id="KW-1185">Reference proteome</keyword>
<evidence type="ECO:0000256" key="4">
    <source>
        <dbReference type="ARBA" id="ARBA00022840"/>
    </source>
</evidence>
<dbReference type="AlphaFoldDB" id="A0AAE4AJ78"/>
<dbReference type="PANTHER" id="PTHR43790">
    <property type="entry name" value="CARBOHYDRATE TRANSPORT ATP-BINDING PROTEIN MG119-RELATED"/>
    <property type="match status" value="1"/>
</dbReference>
<dbReference type="InterPro" id="IPR003439">
    <property type="entry name" value="ABC_transporter-like_ATP-bd"/>
</dbReference>
<evidence type="ECO:0000313" key="6">
    <source>
        <dbReference type="EMBL" id="MDQ0151493.1"/>
    </source>
</evidence>
<dbReference type="PANTHER" id="PTHR43790:SF9">
    <property type="entry name" value="GALACTOFURANOSE TRANSPORTER ATP-BINDING PROTEIN YTFR"/>
    <property type="match status" value="1"/>
</dbReference>
<dbReference type="InterPro" id="IPR027417">
    <property type="entry name" value="P-loop_NTPase"/>
</dbReference>
<protein>
    <submittedName>
        <fullName evidence="6">Simple sugar transport system ATP-binding protein</fullName>
    </submittedName>
</protein>
<dbReference type="InterPro" id="IPR017871">
    <property type="entry name" value="ABC_transporter-like_CS"/>
</dbReference>
<dbReference type="RefSeq" id="WP_307252020.1">
    <property type="nucleotide sequence ID" value="NZ_JAUSTO010000001.1"/>
</dbReference>
<dbReference type="InterPro" id="IPR050107">
    <property type="entry name" value="ABC_carbohydrate_import_ATPase"/>
</dbReference>
<dbReference type="PROSITE" id="PS50893">
    <property type="entry name" value="ABC_TRANSPORTER_2"/>
    <property type="match status" value="2"/>
</dbReference>
<dbReference type="Proteomes" id="UP001241537">
    <property type="component" value="Unassembled WGS sequence"/>
</dbReference>
<evidence type="ECO:0000313" key="7">
    <source>
        <dbReference type="Proteomes" id="UP001241537"/>
    </source>
</evidence>
<reference evidence="6" key="1">
    <citation type="submission" date="2023-07" db="EMBL/GenBank/DDBJ databases">
        <title>Genomic Encyclopedia of Type Strains, Phase IV (KMG-IV): sequencing the most valuable type-strain genomes for metagenomic binning, comparative biology and taxonomic classification.</title>
        <authorList>
            <person name="Goeker M."/>
        </authorList>
    </citation>
    <scope>NUCLEOTIDE SEQUENCE</scope>
    <source>
        <strain evidence="6">DSM 19659</strain>
    </source>
</reference>
<evidence type="ECO:0000256" key="3">
    <source>
        <dbReference type="ARBA" id="ARBA00022741"/>
    </source>
</evidence>
<evidence type="ECO:0000259" key="5">
    <source>
        <dbReference type="PROSITE" id="PS50893"/>
    </source>
</evidence>
<sequence>MEKIKLETRNISIEFPGVKALDQVNFKVETGEIRAVVGANGAGKSTLMKILAGANPRYTGEISLGGRAVEIRTPVEAKRLGIQIVYQEVDTALYPTLSVAENIIQNDMVMGKTGFFMNWQKTYQEGREALEKLHISREQIDERELVQNLSLAQKQMVLIAKAIRARCNFLILDEPTAPLSSQETEELFRVVRHLHETENVAILFISHRLNEILEICDSYTVMRNGQIIESRNIIEQTTTKEIVEMMLGRSFEENHRREAAHTGEILFELEGFSGADGRIRDISLYARRGEIVGIAGLVGAGKSELCKTIFGAYRRTGGSMKLKGRALNIRNSSDAVKQRIALVPEERRKEGVLVHENVSFNLSAACLSRFCTASFVNRGKVLENARSYIRDLGIATPSERQLVKNLSGGNQQKVAVGKWLAADCDLYIFDEPTKGVDVGAKQDIFHLIQKIAAEGNAVLYATCENAELLSLTDRMYVMYNGQIQAELVSAETSEDEIMYYSVGGKQIKGKERQEMQL</sequence>
<evidence type="ECO:0000256" key="1">
    <source>
        <dbReference type="ARBA" id="ARBA00022448"/>
    </source>
</evidence>
<evidence type="ECO:0000256" key="2">
    <source>
        <dbReference type="ARBA" id="ARBA00022737"/>
    </source>
</evidence>
<dbReference type="Pfam" id="PF00005">
    <property type="entry name" value="ABC_tran"/>
    <property type="match status" value="2"/>
</dbReference>
<dbReference type="CDD" id="cd03216">
    <property type="entry name" value="ABC_Carb_Monos_I"/>
    <property type="match status" value="1"/>
</dbReference>
<dbReference type="Gene3D" id="3.40.50.300">
    <property type="entry name" value="P-loop containing nucleotide triphosphate hydrolases"/>
    <property type="match status" value="2"/>
</dbReference>
<keyword evidence="1" id="KW-0813">Transport</keyword>
<proteinExistence type="predicted"/>
<feature type="domain" description="ABC transporter" evidence="5">
    <location>
        <begin position="260"/>
        <end position="505"/>
    </location>
</feature>
<dbReference type="SUPFAM" id="SSF52540">
    <property type="entry name" value="P-loop containing nucleoside triphosphate hydrolases"/>
    <property type="match status" value="2"/>
</dbReference>
<dbReference type="InterPro" id="IPR003593">
    <property type="entry name" value="AAA+_ATPase"/>
</dbReference>
<dbReference type="PROSITE" id="PS00211">
    <property type="entry name" value="ABC_TRANSPORTER_1"/>
    <property type="match status" value="1"/>
</dbReference>
<dbReference type="CDD" id="cd03215">
    <property type="entry name" value="ABC_Carb_Monos_II"/>
    <property type="match status" value="1"/>
</dbReference>
<dbReference type="EMBL" id="JAUSTO010000001">
    <property type="protein sequence ID" value="MDQ0151493.1"/>
    <property type="molecule type" value="Genomic_DNA"/>
</dbReference>
<keyword evidence="6" id="KW-0762">Sugar transport</keyword>
<comment type="caution">
    <text evidence="6">The sequence shown here is derived from an EMBL/GenBank/DDBJ whole genome shotgun (WGS) entry which is preliminary data.</text>
</comment>
<dbReference type="SMART" id="SM00382">
    <property type="entry name" value="AAA"/>
    <property type="match status" value="2"/>
</dbReference>
<keyword evidence="3" id="KW-0547">Nucleotide-binding</keyword>
<name>A0AAE4AJ78_9FIRM</name>